<dbReference type="AlphaFoldDB" id="D5RM48"/>
<dbReference type="InterPro" id="IPR036286">
    <property type="entry name" value="LexA/Signal_pep-like_sf"/>
</dbReference>
<evidence type="ECO:0000256" key="1">
    <source>
        <dbReference type="ARBA" id="ARBA00023015"/>
    </source>
</evidence>
<comment type="caution">
    <text evidence="6">The sequence shown here is derived from an EMBL/GenBank/DDBJ whole genome shotgun (WGS) entry which is preliminary data.</text>
</comment>
<keyword evidence="3" id="KW-0804">Transcription</keyword>
<feature type="region of interest" description="Disordered" evidence="4">
    <location>
        <begin position="1"/>
        <end position="28"/>
    </location>
</feature>
<evidence type="ECO:0000256" key="4">
    <source>
        <dbReference type="SAM" id="MobiDB-lite"/>
    </source>
</evidence>
<evidence type="ECO:0000256" key="2">
    <source>
        <dbReference type="ARBA" id="ARBA00023125"/>
    </source>
</evidence>
<organism evidence="6 7">
    <name type="scientific">Pseudoroseomonas cervicalis ATCC 49957</name>
    <dbReference type="NCBI Taxonomy" id="525371"/>
    <lineage>
        <taxon>Bacteria</taxon>
        <taxon>Pseudomonadati</taxon>
        <taxon>Pseudomonadota</taxon>
        <taxon>Alphaproteobacteria</taxon>
        <taxon>Acetobacterales</taxon>
        <taxon>Roseomonadaceae</taxon>
        <taxon>Roseomonas</taxon>
    </lineage>
</organism>
<dbReference type="PROSITE" id="PS50943">
    <property type="entry name" value="HTH_CROC1"/>
    <property type="match status" value="1"/>
</dbReference>
<accession>D5RM48</accession>
<dbReference type="InterPro" id="IPR001387">
    <property type="entry name" value="Cro/C1-type_HTH"/>
</dbReference>
<dbReference type="Proteomes" id="UP000005324">
    <property type="component" value="Unassembled WGS sequence"/>
</dbReference>
<dbReference type="SUPFAM" id="SSF47413">
    <property type="entry name" value="lambda repressor-like DNA-binding domains"/>
    <property type="match status" value="1"/>
</dbReference>
<dbReference type="InterPro" id="IPR015927">
    <property type="entry name" value="Peptidase_S24_S26A/B/C"/>
</dbReference>
<dbReference type="InterPro" id="IPR010982">
    <property type="entry name" value="Lambda_DNA-bd_dom_sf"/>
</dbReference>
<dbReference type="PANTHER" id="PTHR40661">
    <property type="match status" value="1"/>
</dbReference>
<feature type="domain" description="HTH cro/C1-type" evidence="5">
    <location>
        <begin position="40"/>
        <end position="93"/>
    </location>
</feature>
<evidence type="ECO:0000313" key="6">
    <source>
        <dbReference type="EMBL" id="EFH11600.1"/>
    </source>
</evidence>
<gene>
    <name evidence="6" type="ORF">HMPREF0731_2159</name>
</gene>
<proteinExistence type="predicted"/>
<dbReference type="Gene3D" id="1.10.260.40">
    <property type="entry name" value="lambda repressor-like DNA-binding domains"/>
    <property type="match status" value="1"/>
</dbReference>
<dbReference type="CDD" id="cd00093">
    <property type="entry name" value="HTH_XRE"/>
    <property type="match status" value="1"/>
</dbReference>
<dbReference type="SUPFAM" id="SSF51306">
    <property type="entry name" value="LexA/Signal peptidase"/>
    <property type="match status" value="1"/>
</dbReference>
<name>D5RM48_9PROT</name>
<evidence type="ECO:0000259" key="5">
    <source>
        <dbReference type="PROSITE" id="PS50943"/>
    </source>
</evidence>
<keyword evidence="1" id="KW-0805">Transcription regulation</keyword>
<dbReference type="Gene3D" id="2.10.109.10">
    <property type="entry name" value="Umud Fragment, subunit A"/>
    <property type="match status" value="1"/>
</dbReference>
<reference evidence="6 7" key="1">
    <citation type="submission" date="2010-04" db="EMBL/GenBank/DDBJ databases">
        <authorList>
            <person name="Qin X."/>
            <person name="Bachman B."/>
            <person name="Battles P."/>
            <person name="Bell A."/>
            <person name="Bess C."/>
            <person name="Bickham C."/>
            <person name="Chaboub L."/>
            <person name="Chen D."/>
            <person name="Coyle M."/>
            <person name="Deiros D.R."/>
            <person name="Dinh H."/>
            <person name="Forbes L."/>
            <person name="Fowler G."/>
            <person name="Francisco L."/>
            <person name="Fu Q."/>
            <person name="Gubbala S."/>
            <person name="Hale W."/>
            <person name="Han Y."/>
            <person name="Hemphill L."/>
            <person name="Highlander S.K."/>
            <person name="Hirani K."/>
            <person name="Hogues M."/>
            <person name="Jackson L."/>
            <person name="Jakkamsetti A."/>
            <person name="Javaid M."/>
            <person name="Jiang H."/>
            <person name="Korchina V."/>
            <person name="Kovar C."/>
            <person name="Lara F."/>
            <person name="Lee S."/>
            <person name="Mata R."/>
            <person name="Mathew T."/>
            <person name="Moen C."/>
            <person name="Morales K."/>
            <person name="Munidasa M."/>
            <person name="Nazareth L."/>
            <person name="Ngo R."/>
            <person name="Nguyen L."/>
            <person name="Okwuonu G."/>
            <person name="Ongeri F."/>
            <person name="Patil S."/>
            <person name="Petrosino J."/>
            <person name="Pham C."/>
            <person name="Pham P."/>
            <person name="Pu L.-L."/>
            <person name="Puazo M."/>
            <person name="Raj R."/>
            <person name="Reid J."/>
            <person name="Rouhana J."/>
            <person name="Saada N."/>
            <person name="Shang Y."/>
            <person name="Simmons D."/>
            <person name="Thornton R."/>
            <person name="Warren J."/>
            <person name="Weissenberger G."/>
            <person name="Zhang J."/>
            <person name="Zhang L."/>
            <person name="Zhou C."/>
            <person name="Zhu D."/>
            <person name="Muzny D."/>
            <person name="Worley K."/>
            <person name="Gibbs R."/>
        </authorList>
    </citation>
    <scope>NUCLEOTIDE SEQUENCE [LARGE SCALE GENOMIC DNA]</scope>
    <source>
        <strain evidence="6 7">ATCC 49957</strain>
    </source>
</reference>
<keyword evidence="2" id="KW-0238">DNA-binding</keyword>
<dbReference type="Pfam" id="PF00717">
    <property type="entry name" value="Peptidase_S24"/>
    <property type="match status" value="1"/>
</dbReference>
<dbReference type="SMART" id="SM00530">
    <property type="entry name" value="HTH_XRE"/>
    <property type="match status" value="1"/>
</dbReference>
<dbReference type="GO" id="GO:0003677">
    <property type="term" value="F:DNA binding"/>
    <property type="evidence" value="ECO:0007669"/>
    <property type="project" value="UniProtKB-KW"/>
</dbReference>
<protein>
    <submittedName>
        <fullName evidence="6">Peptidase S24-like protein</fullName>
    </submittedName>
</protein>
<sequence>MPKTEQAVDLIKGKAHGGAQLSEGTDPAENRSLQGIIERLKAAIEASGLKAPEVAEKAGIPLKTLANYMRGGGMKVLGAVRLAQACGVSVEWLLTGVGPGIGTPTGATSEPCQISKHHPKNEHDFPDLIRLPRYDVRAAAGDGAEVVSEHVAEFIAFSESWIKQTLRRKPDGLAIIEAVGNSMSPTINDGDTLIIDTKVVEANSDGIYVLSVRNGLMVKRIQLQIDGDILVISDNPSFEPKRIQASDFDAMRIVGQVLWAGGSLGR</sequence>
<dbReference type="RefSeq" id="WP_007004576.1">
    <property type="nucleotide sequence ID" value="NZ_GG770779.1"/>
</dbReference>
<evidence type="ECO:0000313" key="7">
    <source>
        <dbReference type="Proteomes" id="UP000005324"/>
    </source>
</evidence>
<dbReference type="InterPro" id="IPR039418">
    <property type="entry name" value="LexA-like"/>
</dbReference>
<keyword evidence="7" id="KW-1185">Reference proteome</keyword>
<dbReference type="HOGENOM" id="CLU_066192_1_2_5"/>
<dbReference type="PANTHER" id="PTHR40661:SF3">
    <property type="entry name" value="FELS-1 PROPHAGE TRANSCRIPTIONAL REGULATOR"/>
    <property type="match status" value="1"/>
</dbReference>
<dbReference type="EMBL" id="ADVL01000351">
    <property type="protein sequence ID" value="EFH11600.1"/>
    <property type="molecule type" value="Genomic_DNA"/>
</dbReference>
<dbReference type="CDD" id="cd06529">
    <property type="entry name" value="S24_LexA-like"/>
    <property type="match status" value="1"/>
</dbReference>
<dbReference type="OrthoDB" id="7219726at2"/>
<evidence type="ECO:0000256" key="3">
    <source>
        <dbReference type="ARBA" id="ARBA00023163"/>
    </source>
</evidence>